<proteinExistence type="inferred from homology"/>
<feature type="transmembrane region" description="Helical" evidence="7">
    <location>
        <begin position="60"/>
        <end position="80"/>
    </location>
</feature>
<accession>A0A8C2Y0W4</accession>
<dbReference type="PANTHER" id="PTHR33721">
    <property type="entry name" value="TRANSMEMBRANE PROTEIN 255B-LIKE"/>
    <property type="match status" value="1"/>
</dbReference>
<name>A0A8C2Y0W4_CAPHI</name>
<evidence type="ECO:0000256" key="3">
    <source>
        <dbReference type="ARBA" id="ARBA00022692"/>
    </source>
</evidence>
<dbReference type="GO" id="GO:0016020">
    <property type="term" value="C:membrane"/>
    <property type="evidence" value="ECO:0007669"/>
    <property type="project" value="UniProtKB-SubCell"/>
</dbReference>
<dbReference type="Ensembl" id="ENSCHIT00010052592.1">
    <property type="protein sequence ID" value="ENSCHIP00010037500.1"/>
    <property type="gene ID" value="ENSCHIG00010027857.1"/>
</dbReference>
<evidence type="ECO:0000256" key="4">
    <source>
        <dbReference type="ARBA" id="ARBA00022989"/>
    </source>
</evidence>
<dbReference type="Pfam" id="PF14967">
    <property type="entry name" value="FAM70"/>
    <property type="match status" value="1"/>
</dbReference>
<comment type="similarity">
    <text evidence="2">Belongs to the TMEM255 family.</text>
</comment>
<keyword evidence="4 7" id="KW-1133">Transmembrane helix</keyword>
<dbReference type="AlphaFoldDB" id="A0A8C2Y0W4"/>
<evidence type="ECO:0000256" key="5">
    <source>
        <dbReference type="ARBA" id="ARBA00023136"/>
    </source>
</evidence>
<reference evidence="8" key="1">
    <citation type="submission" date="2025-08" db="UniProtKB">
        <authorList>
            <consortium name="Ensembl"/>
        </authorList>
    </citation>
    <scope>IDENTIFICATION</scope>
</reference>
<feature type="transmembrane region" description="Helical" evidence="7">
    <location>
        <begin position="27"/>
        <end position="48"/>
    </location>
</feature>
<evidence type="ECO:0000256" key="7">
    <source>
        <dbReference type="SAM" id="Phobius"/>
    </source>
</evidence>
<evidence type="ECO:0008006" key="9">
    <source>
        <dbReference type="Google" id="ProtNLM"/>
    </source>
</evidence>
<protein>
    <recommendedName>
        <fullName evidence="9">Transmembrane protein 255B</fullName>
    </recommendedName>
</protein>
<dbReference type="InterPro" id="IPR028014">
    <property type="entry name" value="TMEM255"/>
</dbReference>
<sequence length="498" mass="52426">MHPLPPPVPGPLALLDTTGFVRRKKTALWFVGALLVVSASILTVGLAATTRTENVTVGGYYPGIILGFGSFLGIIGINLVENRKQMLVAAIVFISFGVVAAFCCAVVDGVFAARHIEPRPLMAGRCQFHSSGAGYLHDVHQVEVTCHSPSGGCLLKVKSNTCYCCDLYDCQGARSPTVYHEFVGVGACRDALHLYWLLWASAVLNVLGLLLGVVTAAILGAFKDAVSAPAPAGLAAASALQPVLPEVGVSLRRERPEPAQGQSGTRSLVPDGLAMCPWPEARGIPAPPPHGSGAWAYTSPGTGDSVCVPKSLPECLGGSPHGWHPPLRTGFSRPCFQAEPTGHLPQPPPSPEVPHVRPPVPGSAHDRLQQQPRSHHPALEKRQCGRTSTWPPVAQTPAPPQLKQPVGGLLPLTQRLAIARISQLSLEPLKSCDMFLEGFLTPGESWETMGDPGAPVTSLLPGSHAGPCRPQARLLLGHKAWQLAGPLAPGMARVCGAF</sequence>
<keyword evidence="5 7" id="KW-0472">Membrane</keyword>
<evidence type="ECO:0000256" key="2">
    <source>
        <dbReference type="ARBA" id="ARBA00007903"/>
    </source>
</evidence>
<organism evidence="8">
    <name type="scientific">Capra hircus</name>
    <name type="common">Goat</name>
    <dbReference type="NCBI Taxonomy" id="9925"/>
    <lineage>
        <taxon>Eukaryota</taxon>
        <taxon>Metazoa</taxon>
        <taxon>Chordata</taxon>
        <taxon>Craniata</taxon>
        <taxon>Vertebrata</taxon>
        <taxon>Euteleostomi</taxon>
        <taxon>Mammalia</taxon>
        <taxon>Eutheria</taxon>
        <taxon>Laurasiatheria</taxon>
        <taxon>Artiodactyla</taxon>
        <taxon>Ruminantia</taxon>
        <taxon>Pecora</taxon>
        <taxon>Bovidae</taxon>
        <taxon>Caprinae</taxon>
        <taxon>Capra</taxon>
    </lineage>
</organism>
<comment type="subcellular location">
    <subcellularLocation>
        <location evidence="1">Membrane</location>
        <topology evidence="1">Multi-pass membrane protein</topology>
    </subcellularLocation>
</comment>
<evidence type="ECO:0000256" key="6">
    <source>
        <dbReference type="SAM" id="MobiDB-lite"/>
    </source>
</evidence>
<keyword evidence="3 7" id="KW-0812">Transmembrane</keyword>
<evidence type="ECO:0000256" key="1">
    <source>
        <dbReference type="ARBA" id="ARBA00004141"/>
    </source>
</evidence>
<feature type="transmembrane region" description="Helical" evidence="7">
    <location>
        <begin position="196"/>
        <end position="222"/>
    </location>
</feature>
<feature type="compositionally biased region" description="Pro residues" evidence="6">
    <location>
        <begin position="345"/>
        <end position="361"/>
    </location>
</feature>
<evidence type="ECO:0000313" key="8">
    <source>
        <dbReference type="Ensembl" id="ENSCHIP00010037500.1"/>
    </source>
</evidence>
<dbReference type="PANTHER" id="PTHR33721:SF3">
    <property type="entry name" value="TRANSMEMBRANE PROTEIN 255B"/>
    <property type="match status" value="1"/>
</dbReference>
<feature type="transmembrane region" description="Helical" evidence="7">
    <location>
        <begin position="87"/>
        <end position="112"/>
    </location>
</feature>
<feature type="region of interest" description="Disordered" evidence="6">
    <location>
        <begin position="334"/>
        <end position="406"/>
    </location>
</feature>